<gene>
    <name evidence="2" type="ORF">Sjap_011012</name>
</gene>
<proteinExistence type="predicted"/>
<dbReference type="Proteomes" id="UP001417504">
    <property type="component" value="Unassembled WGS sequence"/>
</dbReference>
<keyword evidence="3" id="KW-1185">Reference proteome</keyword>
<dbReference type="InterPro" id="IPR019557">
    <property type="entry name" value="AminoTfrase-like_pln_mobile"/>
</dbReference>
<dbReference type="Pfam" id="PF10536">
    <property type="entry name" value="PMD"/>
    <property type="match status" value="1"/>
</dbReference>
<protein>
    <recommendedName>
        <fullName evidence="1">Aminotransferase-like plant mobile domain-containing protein</fullName>
    </recommendedName>
</protein>
<feature type="domain" description="Aminotransferase-like plant mobile" evidence="1">
    <location>
        <begin position="1"/>
        <end position="62"/>
    </location>
</feature>
<dbReference type="PANTHER" id="PTHR46033">
    <property type="entry name" value="PROTEIN MAIN-LIKE 2"/>
    <property type="match status" value="1"/>
</dbReference>
<evidence type="ECO:0000313" key="2">
    <source>
        <dbReference type="EMBL" id="KAK9130525.1"/>
    </source>
</evidence>
<dbReference type="InterPro" id="IPR044824">
    <property type="entry name" value="MAIN-like"/>
</dbReference>
<dbReference type="EMBL" id="JBBNAE010000004">
    <property type="protein sequence ID" value="KAK9130525.1"/>
    <property type="molecule type" value="Genomic_DNA"/>
</dbReference>
<sequence length="79" mass="9084">MFLPLLEDLQTTGQYSWRSACLAYLYRELCRGSRSSAHEVASASILIQLWVWDRFPFIAPMRLPVPKARTRTCDGVHAQ</sequence>
<comment type="caution">
    <text evidence="2">The sequence shown here is derived from an EMBL/GenBank/DDBJ whole genome shotgun (WGS) entry which is preliminary data.</text>
</comment>
<reference evidence="2 3" key="1">
    <citation type="submission" date="2024-01" db="EMBL/GenBank/DDBJ databases">
        <title>Genome assemblies of Stephania.</title>
        <authorList>
            <person name="Yang L."/>
        </authorList>
    </citation>
    <scope>NUCLEOTIDE SEQUENCE [LARGE SCALE GENOMIC DNA]</scope>
    <source>
        <strain evidence="2">QJT</strain>
        <tissue evidence="2">Leaf</tissue>
    </source>
</reference>
<dbReference type="PANTHER" id="PTHR46033:SF8">
    <property type="entry name" value="PROTEIN MAINTENANCE OF MERISTEMS-LIKE"/>
    <property type="match status" value="1"/>
</dbReference>
<evidence type="ECO:0000259" key="1">
    <source>
        <dbReference type="Pfam" id="PF10536"/>
    </source>
</evidence>
<accession>A0AAP0P713</accession>
<dbReference type="AlphaFoldDB" id="A0AAP0P713"/>
<name>A0AAP0P713_9MAGN</name>
<evidence type="ECO:0000313" key="3">
    <source>
        <dbReference type="Proteomes" id="UP001417504"/>
    </source>
</evidence>
<dbReference type="GO" id="GO:0010073">
    <property type="term" value="P:meristem maintenance"/>
    <property type="evidence" value="ECO:0007669"/>
    <property type="project" value="InterPro"/>
</dbReference>
<organism evidence="2 3">
    <name type="scientific">Stephania japonica</name>
    <dbReference type="NCBI Taxonomy" id="461633"/>
    <lineage>
        <taxon>Eukaryota</taxon>
        <taxon>Viridiplantae</taxon>
        <taxon>Streptophyta</taxon>
        <taxon>Embryophyta</taxon>
        <taxon>Tracheophyta</taxon>
        <taxon>Spermatophyta</taxon>
        <taxon>Magnoliopsida</taxon>
        <taxon>Ranunculales</taxon>
        <taxon>Menispermaceae</taxon>
        <taxon>Menispermoideae</taxon>
        <taxon>Cissampelideae</taxon>
        <taxon>Stephania</taxon>
    </lineage>
</organism>